<dbReference type="EMBL" id="BANX01000026">
    <property type="protein sequence ID" value="GAC69636.1"/>
    <property type="molecule type" value="Genomic_DNA"/>
</dbReference>
<dbReference type="OrthoDB" id="3822725at2"/>
<dbReference type="AlphaFoldDB" id="M0QMX1"/>
<name>M0QMX1_9ACTN</name>
<keyword evidence="1" id="KW-1133">Transmembrane helix</keyword>
<evidence type="ECO:0000256" key="1">
    <source>
        <dbReference type="SAM" id="Phobius"/>
    </source>
</evidence>
<protein>
    <recommendedName>
        <fullName evidence="4">ABC transporter permease protein</fullName>
    </recommendedName>
</protein>
<proteinExistence type="predicted"/>
<gene>
    <name evidence="2" type="ORF">GS4_26_00840</name>
</gene>
<keyword evidence="1" id="KW-0812">Transmembrane</keyword>
<feature type="transmembrane region" description="Helical" evidence="1">
    <location>
        <begin position="113"/>
        <end position="146"/>
    </location>
</feature>
<evidence type="ECO:0000313" key="3">
    <source>
        <dbReference type="Proteomes" id="UP000011666"/>
    </source>
</evidence>
<sequence length="264" mass="27918">MTTLLESPVVELDRPHIPLSRLLRVEIRKLVDTRAGFWLTASVGVITAVVAVVLLIASRNSPEDLTFGHFFGIMGIPVSIILPVLAILLVTGEWSQRTALTTFSLEPRRQRVIIAKLAAALAAGVAAIGVTLVLGAVATLIAGIAYGDPAGSWSFTAAGVVNAFVLQGFGLLLGFGFAALILNTPGAIVAYFALPSALSLVTQLVPWFKDNIGGWIDTTATNIPFQASEWATGGEWARLAVSGIIWIAIPLTLGVIRILRSEVK</sequence>
<evidence type="ECO:0008006" key="4">
    <source>
        <dbReference type="Google" id="ProtNLM"/>
    </source>
</evidence>
<accession>M0QMX1</accession>
<keyword evidence="3" id="KW-1185">Reference proteome</keyword>
<feature type="transmembrane region" description="Helical" evidence="1">
    <location>
        <begin position="69"/>
        <end position="92"/>
    </location>
</feature>
<dbReference type="Proteomes" id="UP000011666">
    <property type="component" value="Unassembled WGS sequence"/>
</dbReference>
<reference evidence="2 3" key="1">
    <citation type="submission" date="2013-01" db="EMBL/GenBank/DDBJ databases">
        <title>Whole genome shotgun sequence of Gordonia soli NBRC 108243.</title>
        <authorList>
            <person name="Isaki-Nakamura S."/>
            <person name="Hosoyama A."/>
            <person name="Tsuchikane K."/>
            <person name="Ando Y."/>
            <person name="Baba S."/>
            <person name="Ohji S."/>
            <person name="Hamada M."/>
            <person name="Tamura T."/>
            <person name="Yamazoe A."/>
            <person name="Yamazaki S."/>
            <person name="Fujita N."/>
        </authorList>
    </citation>
    <scope>NUCLEOTIDE SEQUENCE [LARGE SCALE GENOMIC DNA]</scope>
    <source>
        <strain evidence="2 3">NBRC 108243</strain>
    </source>
</reference>
<dbReference type="eggNOG" id="COG1277">
    <property type="taxonomic scope" value="Bacteria"/>
</dbReference>
<keyword evidence="1" id="KW-0472">Membrane</keyword>
<feature type="transmembrane region" description="Helical" evidence="1">
    <location>
        <begin position="37"/>
        <end position="57"/>
    </location>
</feature>
<feature type="transmembrane region" description="Helical" evidence="1">
    <location>
        <begin position="189"/>
        <end position="208"/>
    </location>
</feature>
<evidence type="ECO:0000313" key="2">
    <source>
        <dbReference type="EMBL" id="GAC69636.1"/>
    </source>
</evidence>
<dbReference type="STRING" id="1223545.GS4_26_00840"/>
<feature type="transmembrane region" description="Helical" evidence="1">
    <location>
        <begin position="236"/>
        <end position="259"/>
    </location>
</feature>
<feature type="transmembrane region" description="Helical" evidence="1">
    <location>
        <begin position="158"/>
        <end position="182"/>
    </location>
</feature>
<organism evidence="2 3">
    <name type="scientific">Gordonia soli NBRC 108243</name>
    <dbReference type="NCBI Taxonomy" id="1223545"/>
    <lineage>
        <taxon>Bacteria</taxon>
        <taxon>Bacillati</taxon>
        <taxon>Actinomycetota</taxon>
        <taxon>Actinomycetes</taxon>
        <taxon>Mycobacteriales</taxon>
        <taxon>Gordoniaceae</taxon>
        <taxon>Gordonia</taxon>
    </lineage>
</organism>
<dbReference type="RefSeq" id="WP_007622911.1">
    <property type="nucleotide sequence ID" value="NZ_BANX01000026.1"/>
</dbReference>
<comment type="caution">
    <text evidence="2">The sequence shown here is derived from an EMBL/GenBank/DDBJ whole genome shotgun (WGS) entry which is preliminary data.</text>
</comment>